<dbReference type="RefSeq" id="WP_283646471.1">
    <property type="nucleotide sequence ID" value="NZ_CATLQZ010000014.1"/>
</dbReference>
<dbReference type="Proteomes" id="UP000182932">
    <property type="component" value="Unassembled WGS sequence"/>
</dbReference>
<feature type="signal peptide" evidence="2">
    <location>
        <begin position="1"/>
        <end position="20"/>
    </location>
</feature>
<gene>
    <name evidence="4" type="ORF">SAMN04487940_1056</name>
</gene>
<dbReference type="Pfam" id="PF05239">
    <property type="entry name" value="PRC"/>
    <property type="match status" value="1"/>
</dbReference>
<comment type="caution">
    <text evidence="4">The sequence shown here is derived from an EMBL/GenBank/DDBJ whole genome shotgun (WGS) entry which is preliminary data.</text>
</comment>
<evidence type="ECO:0000256" key="1">
    <source>
        <dbReference type="SAM" id="MobiDB-lite"/>
    </source>
</evidence>
<name>A0A975ZN09_9RHOB</name>
<evidence type="ECO:0000256" key="2">
    <source>
        <dbReference type="SAM" id="SignalP"/>
    </source>
</evidence>
<dbReference type="EMBL" id="FNYY01000005">
    <property type="protein sequence ID" value="SEJ32748.1"/>
    <property type="molecule type" value="Genomic_DNA"/>
</dbReference>
<dbReference type="InterPro" id="IPR027275">
    <property type="entry name" value="PRC-brl_dom"/>
</dbReference>
<dbReference type="InterPro" id="IPR011033">
    <property type="entry name" value="PRC_barrel-like_sf"/>
</dbReference>
<reference evidence="4 5" key="1">
    <citation type="submission" date="2016-10" db="EMBL/GenBank/DDBJ databases">
        <authorList>
            <person name="Varghese N."/>
            <person name="Submissions S."/>
        </authorList>
    </citation>
    <scope>NUCLEOTIDE SEQUENCE [LARGE SCALE GENOMIC DNA]</scope>
    <source>
        <strain evidence="4 5">FF3</strain>
    </source>
</reference>
<evidence type="ECO:0000313" key="5">
    <source>
        <dbReference type="Proteomes" id="UP000182932"/>
    </source>
</evidence>
<dbReference type="AlphaFoldDB" id="A0A975ZN09"/>
<keyword evidence="5" id="KW-1185">Reference proteome</keyword>
<feature type="region of interest" description="Disordered" evidence="1">
    <location>
        <begin position="31"/>
        <end position="51"/>
    </location>
</feature>
<organism evidence="4 5">
    <name type="scientific">Marinovum algicola</name>
    <dbReference type="NCBI Taxonomy" id="42444"/>
    <lineage>
        <taxon>Bacteria</taxon>
        <taxon>Pseudomonadati</taxon>
        <taxon>Pseudomonadota</taxon>
        <taxon>Alphaproteobacteria</taxon>
        <taxon>Rhodobacterales</taxon>
        <taxon>Roseobacteraceae</taxon>
        <taxon>Marinovum</taxon>
    </lineage>
</organism>
<protein>
    <submittedName>
        <fullName evidence="4">PRC-barrel domain-containing protein</fullName>
    </submittedName>
</protein>
<accession>A0A975ZN09</accession>
<feature type="domain" description="PRC-barrel" evidence="3">
    <location>
        <begin position="65"/>
        <end position="151"/>
    </location>
</feature>
<evidence type="ECO:0000259" key="3">
    <source>
        <dbReference type="Pfam" id="PF05239"/>
    </source>
</evidence>
<proteinExistence type="predicted"/>
<keyword evidence="2" id="KW-0732">Signal</keyword>
<feature type="compositionally biased region" description="Low complexity" evidence="1">
    <location>
        <begin position="31"/>
        <end position="45"/>
    </location>
</feature>
<dbReference type="SUPFAM" id="SSF50346">
    <property type="entry name" value="PRC-barrel domain"/>
    <property type="match status" value="2"/>
</dbReference>
<feature type="chain" id="PRO_5037470667" evidence="2">
    <location>
        <begin position="21"/>
        <end position="173"/>
    </location>
</feature>
<sequence>MTRLTTLALTTALVAGPAFAASHVDANDAAMDDSASTMESSATTMGDAEPAMDADAPLDYAQLIRSRDITGGEIYTINGPMDDDTWGNWDYEGVGPDWNDIGEIEDIVLDRSGQMVGVVAEVGGFLDIGDKHVLIRMDDVRLSAVDDETYVLVTRKTEEELEQMEAVDEGWWD</sequence>
<dbReference type="Gene3D" id="2.30.30.240">
    <property type="entry name" value="PRC-barrel domain"/>
    <property type="match status" value="1"/>
</dbReference>
<evidence type="ECO:0000313" key="4">
    <source>
        <dbReference type="EMBL" id="SEJ32748.1"/>
    </source>
</evidence>